<evidence type="ECO:0000313" key="2">
    <source>
        <dbReference type="EMBL" id="TQL62872.1"/>
    </source>
</evidence>
<evidence type="ECO:0000313" key="3">
    <source>
        <dbReference type="Proteomes" id="UP000316196"/>
    </source>
</evidence>
<keyword evidence="1" id="KW-0812">Transmembrane</keyword>
<proteinExistence type="predicted"/>
<reference evidence="2 3" key="1">
    <citation type="submission" date="2019-06" db="EMBL/GenBank/DDBJ databases">
        <title>Sequencing the genomes of 1000 actinobacteria strains.</title>
        <authorList>
            <person name="Klenk H.-P."/>
        </authorList>
    </citation>
    <scope>NUCLEOTIDE SEQUENCE [LARGE SCALE GENOMIC DNA]</scope>
    <source>
        <strain evidence="2 3">DSM 8251</strain>
    </source>
</reference>
<gene>
    <name evidence="2" type="ORF">FB460_0663</name>
</gene>
<feature type="transmembrane region" description="Helical" evidence="1">
    <location>
        <begin position="28"/>
        <end position="46"/>
    </location>
</feature>
<organism evidence="2 3">
    <name type="scientific">Propioniferax innocua</name>
    <dbReference type="NCBI Taxonomy" id="1753"/>
    <lineage>
        <taxon>Bacteria</taxon>
        <taxon>Bacillati</taxon>
        <taxon>Actinomycetota</taxon>
        <taxon>Actinomycetes</taxon>
        <taxon>Propionibacteriales</taxon>
        <taxon>Propionibacteriaceae</taxon>
        <taxon>Propioniferax</taxon>
    </lineage>
</organism>
<dbReference type="AlphaFoldDB" id="A0A542ZR84"/>
<name>A0A542ZR84_9ACTN</name>
<feature type="transmembrane region" description="Helical" evidence="1">
    <location>
        <begin position="164"/>
        <end position="182"/>
    </location>
</feature>
<evidence type="ECO:0008006" key="4">
    <source>
        <dbReference type="Google" id="ProtNLM"/>
    </source>
</evidence>
<feature type="transmembrane region" description="Helical" evidence="1">
    <location>
        <begin position="137"/>
        <end position="157"/>
    </location>
</feature>
<accession>A0A542ZR84</accession>
<keyword evidence="1" id="KW-1133">Transmembrane helix</keyword>
<keyword evidence="1" id="KW-0472">Membrane</keyword>
<evidence type="ECO:0000256" key="1">
    <source>
        <dbReference type="SAM" id="Phobius"/>
    </source>
</evidence>
<feature type="transmembrane region" description="Helical" evidence="1">
    <location>
        <begin position="95"/>
        <end position="117"/>
    </location>
</feature>
<comment type="caution">
    <text evidence="2">The sequence shown here is derived from an EMBL/GenBank/DDBJ whole genome shotgun (WGS) entry which is preliminary data.</text>
</comment>
<sequence>MTTASPHPSFLRLFRAELDRHARRRSTWVGALIMLALCMVARFDGYTDAFDHLLICTTFGAMWGYLTAVANVGGDIRSGALGTWLTFHPRRQRVWWARLLAIIVTTAIGVLATILLITSTHLPAVVTSTGHGLGWLFLVALLTPVCAAVMGAATAALCGSTLSALGVAAGYLTLLFVSNILIPGLSSTWGPIAPIGDLFDGINNYNSYSRGHPDSGTSYDLPFWAMIRLLIWTLAIGTVGTLRWSRRDVD</sequence>
<keyword evidence="3" id="KW-1185">Reference proteome</keyword>
<dbReference type="EMBL" id="VFOR01000001">
    <property type="protein sequence ID" value="TQL62872.1"/>
    <property type="molecule type" value="Genomic_DNA"/>
</dbReference>
<dbReference type="Proteomes" id="UP000316196">
    <property type="component" value="Unassembled WGS sequence"/>
</dbReference>
<dbReference type="RefSeq" id="WP_142092660.1">
    <property type="nucleotide sequence ID" value="NZ_BAAAMD010000001.1"/>
</dbReference>
<protein>
    <recommendedName>
        <fullName evidence="4">ABC-2 type transport system permease protein</fullName>
    </recommendedName>
</protein>
<dbReference type="OrthoDB" id="3819831at2"/>
<feature type="transmembrane region" description="Helical" evidence="1">
    <location>
        <begin position="223"/>
        <end position="244"/>
    </location>
</feature>
<feature type="transmembrane region" description="Helical" evidence="1">
    <location>
        <begin position="52"/>
        <end position="74"/>
    </location>
</feature>